<dbReference type="EMBL" id="FXEG02000001">
    <property type="protein sequence ID" value="SOX51485.1"/>
    <property type="molecule type" value="Genomic_DNA"/>
</dbReference>
<dbReference type="Pfam" id="PF10011">
    <property type="entry name" value="DUF2254"/>
    <property type="match status" value="1"/>
</dbReference>
<evidence type="ECO:0000313" key="3">
    <source>
        <dbReference type="Proteomes" id="UP000236318"/>
    </source>
</evidence>
<keyword evidence="3" id="KW-1185">Reference proteome</keyword>
<feature type="transmembrane region" description="Helical" evidence="1">
    <location>
        <begin position="16"/>
        <end position="34"/>
    </location>
</feature>
<keyword evidence="1" id="KW-0472">Membrane</keyword>
<protein>
    <submittedName>
        <fullName evidence="2">DUF2254 domain-containing protein</fullName>
    </submittedName>
</protein>
<dbReference type="Proteomes" id="UP000236318">
    <property type="component" value="Unassembled WGS sequence"/>
</dbReference>
<accession>A0A2K4Y3X4</accession>
<gene>
    <name evidence="2" type="ORF">MAAFP003_146</name>
</gene>
<keyword evidence="1" id="KW-0812">Transmembrane</keyword>
<dbReference type="OrthoDB" id="2955631at2"/>
<comment type="caution">
    <text evidence="2">The sequence shown here is derived from an EMBL/GenBank/DDBJ whole genome shotgun (WGS) entry which is preliminary data.</text>
</comment>
<dbReference type="InterPro" id="IPR018723">
    <property type="entry name" value="DUF2254_membrane"/>
</dbReference>
<evidence type="ECO:0000256" key="1">
    <source>
        <dbReference type="SAM" id="Phobius"/>
    </source>
</evidence>
<keyword evidence="1" id="KW-1133">Transmembrane helix</keyword>
<name>A0A2K4Y3X4_9MYCO</name>
<feature type="transmembrane region" description="Helical" evidence="1">
    <location>
        <begin position="138"/>
        <end position="162"/>
    </location>
</feature>
<feature type="transmembrane region" description="Helical" evidence="1">
    <location>
        <begin position="106"/>
        <end position="126"/>
    </location>
</feature>
<dbReference type="AlphaFoldDB" id="A0A2K4Y3X4"/>
<dbReference type="RefSeq" id="WP_096283551.1">
    <property type="nucleotide sequence ID" value="NZ_FXEG02000001.1"/>
</dbReference>
<feature type="transmembrane region" description="Helical" evidence="1">
    <location>
        <begin position="72"/>
        <end position="94"/>
    </location>
</feature>
<organism evidence="2 3">
    <name type="scientific">Mycobacterium ahvazicum</name>
    <dbReference type="NCBI Taxonomy" id="1964395"/>
    <lineage>
        <taxon>Bacteria</taxon>
        <taxon>Bacillati</taxon>
        <taxon>Actinomycetota</taxon>
        <taxon>Actinomycetes</taxon>
        <taxon>Mycobacteriales</taxon>
        <taxon>Mycobacteriaceae</taxon>
        <taxon>Mycobacterium</taxon>
        <taxon>Mycobacterium simiae complex</taxon>
    </lineage>
</organism>
<sequence length="438" mass="47949">MRNAVASARDTLRTQLWPLPCLGVVAAVAAGVLLPRLESQWSRSLPPWLNDALFGGDAGAARTLLDALSTSLVTVTSLTFSLTVVTLQLASSQFSPRLLRTFTSDIFVQSTLAVFLATFTYALTVLRGVRNNDGVPRISVTVAFVLGIASMLCLVLFLAHLARKIRVETMLRDVHQEARATLRLATTPRDYDANRRPSIPKTPERAVCLSAPSSGFLTRIDQAELRSAAIKADAYVVIDCYPGSSLVQGVPIGMAWADHDTLDDAVIEQLQHAVDSAIKTGHERTAAQDVGYGLRQLADVANKALSPGINDPTTAVHALGHISALLCELAARDLGPTLLRDEDRVRVVLNRPDLAELLDLSITQPRHYGSADLMVMLRLFRLLEELAYHLDDTAPIRAQRDRLWADIAHSDFDSNQKSQLERAAQRIEHAINHGVQRR</sequence>
<reference evidence="2" key="1">
    <citation type="submission" date="2018-01" db="EMBL/GenBank/DDBJ databases">
        <authorList>
            <consortium name="Urmite Genomes"/>
        </authorList>
    </citation>
    <scope>NUCLEOTIDE SEQUENCE [LARGE SCALE GENOMIC DNA]</scope>
    <source>
        <strain evidence="2">AFP003</strain>
    </source>
</reference>
<evidence type="ECO:0000313" key="2">
    <source>
        <dbReference type="EMBL" id="SOX51485.1"/>
    </source>
</evidence>
<proteinExistence type="predicted"/>